<keyword evidence="2" id="KW-1185">Reference proteome</keyword>
<dbReference type="Pfam" id="PF19776">
    <property type="entry name" value="DUF6262"/>
    <property type="match status" value="1"/>
</dbReference>
<dbReference type="EMBL" id="AP018165">
    <property type="protein sequence ID" value="BAX95741.1"/>
    <property type="molecule type" value="Genomic_DNA"/>
</dbReference>
<evidence type="ECO:0000313" key="1">
    <source>
        <dbReference type="EMBL" id="BAX95741.1"/>
    </source>
</evidence>
<dbReference type="KEGG" id="mste:MSTE_00398"/>
<dbReference type="AlphaFoldDB" id="A0A1Z4ES20"/>
<organism evidence="1 2">
    <name type="scientific">[Mycobacterium] stephanolepidis</name>
    <dbReference type="NCBI Taxonomy" id="1520670"/>
    <lineage>
        <taxon>Bacteria</taxon>
        <taxon>Bacillati</taxon>
        <taxon>Actinomycetota</taxon>
        <taxon>Actinomycetes</taxon>
        <taxon>Mycobacteriales</taxon>
        <taxon>Mycobacteriaceae</taxon>
        <taxon>Mycobacteroides</taxon>
    </lineage>
</organism>
<sequence length="183" mass="21050">MDERQTYQRRVVRLAESRRRDSERKRVAVAKALQDLQREDRPVTRRAVIARAGVHRNFLYRHKDLAADIDAAAGQYFSQSPRRRTDRISSESLMTDLATARHHNRELVLQVQILEHRLGAQGPTPGTALLERHPMVVELRERIAELEIACGDKDRAIAALVDDVEILRETNRSLVREYGLTNP</sequence>
<dbReference type="Proteomes" id="UP000217954">
    <property type="component" value="Chromosome"/>
</dbReference>
<protein>
    <recommendedName>
        <fullName evidence="3">Transposase</fullName>
    </recommendedName>
</protein>
<accession>A0A1Z4ES20</accession>
<name>A0A1Z4ES20_9MYCO</name>
<reference evidence="1 2" key="2">
    <citation type="journal article" date="2017" name="Int. J. Syst. Evol. Microbiol.">
        <title>Mycobacterium stephanolepidis sp. nov., a rapidly growing species related to Mycobacterium chelonae, isolated from marine teleost fish, Stephanolepis cirrhifer.</title>
        <authorList>
            <person name="Fukano H."/>
            <person name="Wada S."/>
            <person name="Kurata O."/>
            <person name="Katayama K."/>
            <person name="Fujiwara N."/>
            <person name="Hoshino Y."/>
        </authorList>
    </citation>
    <scope>NUCLEOTIDE SEQUENCE [LARGE SCALE GENOMIC DNA]</scope>
    <source>
        <strain evidence="1 2">NJB0901</strain>
    </source>
</reference>
<dbReference type="InterPro" id="IPR046229">
    <property type="entry name" value="TnpC-like"/>
</dbReference>
<gene>
    <name evidence="1" type="ORF">MSTE_00398</name>
</gene>
<dbReference type="RefSeq" id="WP_096498556.1">
    <property type="nucleotide sequence ID" value="NZ_AP018165.1"/>
</dbReference>
<evidence type="ECO:0000313" key="2">
    <source>
        <dbReference type="Proteomes" id="UP000217954"/>
    </source>
</evidence>
<reference evidence="2" key="1">
    <citation type="journal article" date="2017" name="Genome Announc.">
        <title>Complete Genome Sequence of Mycobacterium stephanolepidis.</title>
        <authorList>
            <person name="Fukano H."/>
            <person name="Yoshida M."/>
            <person name="Katayama Y."/>
            <person name="Omatsu T."/>
            <person name="Mizutani T."/>
            <person name="Kurata O."/>
            <person name="Wada S."/>
            <person name="Hoshino Y."/>
        </authorList>
    </citation>
    <scope>NUCLEOTIDE SEQUENCE [LARGE SCALE GENOMIC DNA]</scope>
    <source>
        <strain evidence="2">NJB0901</strain>
    </source>
</reference>
<dbReference type="OrthoDB" id="4954880at2"/>
<evidence type="ECO:0008006" key="3">
    <source>
        <dbReference type="Google" id="ProtNLM"/>
    </source>
</evidence>
<proteinExistence type="predicted"/>